<keyword evidence="1" id="KW-0812">Transmembrane</keyword>
<accession>A0A1X0DE73</accession>
<dbReference type="InterPro" id="IPR025241">
    <property type="entry name" value="DUF4190"/>
</dbReference>
<feature type="domain" description="DUF4190" evidence="2">
    <location>
        <begin position="46"/>
        <end position="98"/>
    </location>
</feature>
<gene>
    <name evidence="3" type="ORF">BST26_10700</name>
</gene>
<evidence type="ECO:0000313" key="4">
    <source>
        <dbReference type="Proteomes" id="UP000192801"/>
    </source>
</evidence>
<dbReference type="Pfam" id="PF13828">
    <property type="entry name" value="DUF4190"/>
    <property type="match status" value="1"/>
</dbReference>
<feature type="transmembrane region" description="Helical" evidence="1">
    <location>
        <begin position="44"/>
        <end position="67"/>
    </location>
</feature>
<name>A0A1X0DE73_9MYCO</name>
<dbReference type="STRING" id="444597.BST26_10700"/>
<sequence length="223" mass="22983">MDAGPSMGYGVPVSTGTPGFGTGMPGMPGFPPGVPPAQPKLNTYAVLSPIFGVLLPPAGIVLGHLALPQIKRTGERGRPSAIAGLVIGYVLTVALIILLILSSIFGWLFFASDDGPTQPLATTATTSKAGVTVAPSTKTVTATTKAPARRRDKIELSQATVGMCVEIQSRDTGAYALDLFQVDCESMSGVYTVVSIASSGSACNTTYAAEPPDRSFAVCLNKY</sequence>
<protein>
    <recommendedName>
        <fullName evidence="2">DUF4190 domain-containing protein</fullName>
    </recommendedName>
</protein>
<dbReference type="AlphaFoldDB" id="A0A1X0DE73"/>
<keyword evidence="4" id="KW-1185">Reference proteome</keyword>
<proteinExistence type="predicted"/>
<evidence type="ECO:0000313" key="3">
    <source>
        <dbReference type="EMBL" id="ORA70489.1"/>
    </source>
</evidence>
<dbReference type="Proteomes" id="UP000192801">
    <property type="component" value="Unassembled WGS sequence"/>
</dbReference>
<keyword evidence="1" id="KW-1133">Transmembrane helix</keyword>
<keyword evidence="1" id="KW-0472">Membrane</keyword>
<evidence type="ECO:0000259" key="2">
    <source>
        <dbReference type="Pfam" id="PF13828"/>
    </source>
</evidence>
<organism evidence="3 4">
    <name type="scientific">Mycolicibacterium insubricum</name>
    <dbReference type="NCBI Taxonomy" id="444597"/>
    <lineage>
        <taxon>Bacteria</taxon>
        <taxon>Bacillati</taxon>
        <taxon>Actinomycetota</taxon>
        <taxon>Actinomycetes</taxon>
        <taxon>Mycobacteriales</taxon>
        <taxon>Mycobacteriaceae</taxon>
        <taxon>Mycolicibacterium</taxon>
    </lineage>
</organism>
<reference evidence="3 4" key="1">
    <citation type="submission" date="2016-12" db="EMBL/GenBank/DDBJ databases">
        <title>The new phylogeny of genus Mycobacterium.</title>
        <authorList>
            <person name="Tortoli E."/>
            <person name="Trovato A."/>
            <person name="Cirillo D.M."/>
        </authorList>
    </citation>
    <scope>NUCLEOTIDE SEQUENCE [LARGE SCALE GENOMIC DNA]</scope>
    <source>
        <strain evidence="3 4">DSM 45130</strain>
    </source>
</reference>
<dbReference type="EMBL" id="MVHS01000021">
    <property type="protein sequence ID" value="ORA70489.1"/>
    <property type="molecule type" value="Genomic_DNA"/>
</dbReference>
<evidence type="ECO:0000256" key="1">
    <source>
        <dbReference type="SAM" id="Phobius"/>
    </source>
</evidence>
<feature type="transmembrane region" description="Helical" evidence="1">
    <location>
        <begin position="79"/>
        <end position="110"/>
    </location>
</feature>
<comment type="caution">
    <text evidence="3">The sequence shown here is derived from an EMBL/GenBank/DDBJ whole genome shotgun (WGS) entry which is preliminary data.</text>
</comment>